<organism evidence="2 3">
    <name type="scientific">Aspergillus uvarum CBS 121591</name>
    <dbReference type="NCBI Taxonomy" id="1448315"/>
    <lineage>
        <taxon>Eukaryota</taxon>
        <taxon>Fungi</taxon>
        <taxon>Dikarya</taxon>
        <taxon>Ascomycota</taxon>
        <taxon>Pezizomycotina</taxon>
        <taxon>Eurotiomycetes</taxon>
        <taxon>Eurotiomycetidae</taxon>
        <taxon>Eurotiales</taxon>
        <taxon>Aspergillaceae</taxon>
        <taxon>Aspergillus</taxon>
        <taxon>Aspergillus subgen. Circumdati</taxon>
    </lineage>
</organism>
<dbReference type="GeneID" id="37139592"/>
<sequence length="117" mass="12555">MKSTLLTPALATLATLLPLVQASAQSVTVRLYENLNCAGTTHEETITFDSGSGTAVAQFDFAYRSARILSGHSACGVYMCQYGSSCHNDAVFEMGWTPNCYMAGDAYAFDKVMVDTC</sequence>
<feature type="signal peptide" evidence="1">
    <location>
        <begin position="1"/>
        <end position="22"/>
    </location>
</feature>
<dbReference type="VEuPathDB" id="FungiDB:BO82DRAFT_362376"/>
<evidence type="ECO:0000256" key="1">
    <source>
        <dbReference type="SAM" id="SignalP"/>
    </source>
</evidence>
<feature type="chain" id="PRO_5016266858" evidence="1">
    <location>
        <begin position="23"/>
        <end position="117"/>
    </location>
</feature>
<dbReference type="EMBL" id="KZ821683">
    <property type="protein sequence ID" value="PYH84631.1"/>
    <property type="molecule type" value="Genomic_DNA"/>
</dbReference>
<accession>A0A319CL30</accession>
<proteinExistence type="predicted"/>
<protein>
    <submittedName>
        <fullName evidence="2">Uncharacterized protein</fullName>
    </submittedName>
</protein>
<dbReference type="AlphaFoldDB" id="A0A319CL30"/>
<gene>
    <name evidence="2" type="ORF">BO82DRAFT_362376</name>
</gene>
<evidence type="ECO:0000313" key="3">
    <source>
        <dbReference type="Proteomes" id="UP000248340"/>
    </source>
</evidence>
<dbReference type="RefSeq" id="XP_025494831.1">
    <property type="nucleotide sequence ID" value="XM_025636851.1"/>
</dbReference>
<evidence type="ECO:0000313" key="2">
    <source>
        <dbReference type="EMBL" id="PYH84631.1"/>
    </source>
</evidence>
<dbReference type="Proteomes" id="UP000248340">
    <property type="component" value="Unassembled WGS sequence"/>
</dbReference>
<keyword evidence="3" id="KW-1185">Reference proteome</keyword>
<reference evidence="2 3" key="1">
    <citation type="submission" date="2016-12" db="EMBL/GenBank/DDBJ databases">
        <title>The genomes of Aspergillus section Nigri reveals drivers in fungal speciation.</title>
        <authorList>
            <consortium name="DOE Joint Genome Institute"/>
            <person name="Vesth T.C."/>
            <person name="Nybo J."/>
            <person name="Theobald S."/>
            <person name="Brandl J."/>
            <person name="Frisvad J.C."/>
            <person name="Nielsen K.F."/>
            <person name="Lyhne E.K."/>
            <person name="Kogle M.E."/>
            <person name="Kuo A."/>
            <person name="Riley R."/>
            <person name="Clum A."/>
            <person name="Nolan M."/>
            <person name="Lipzen A."/>
            <person name="Salamov A."/>
            <person name="Henrissat B."/>
            <person name="Wiebenga A."/>
            <person name="De Vries R.P."/>
            <person name="Grigoriev I.V."/>
            <person name="Mortensen U.H."/>
            <person name="Andersen M.R."/>
            <person name="Baker S.E."/>
        </authorList>
    </citation>
    <scope>NUCLEOTIDE SEQUENCE [LARGE SCALE GENOMIC DNA]</scope>
    <source>
        <strain evidence="2 3">CBS 121591</strain>
    </source>
</reference>
<name>A0A319CL30_9EURO</name>
<keyword evidence="1" id="KW-0732">Signal</keyword>